<dbReference type="Proteomes" id="UP000243002">
    <property type="component" value="Unassembled WGS sequence"/>
</dbReference>
<dbReference type="RefSeq" id="WP_106502314.1">
    <property type="nucleotide sequence ID" value="NZ_PXXO01000004.1"/>
</dbReference>
<evidence type="ECO:0000313" key="3">
    <source>
        <dbReference type="Proteomes" id="UP000243002"/>
    </source>
</evidence>
<dbReference type="InterPro" id="IPR008990">
    <property type="entry name" value="Elect_transpt_acc-like_dom_sf"/>
</dbReference>
<dbReference type="OrthoDB" id="462709at2"/>
<dbReference type="InterPro" id="IPR004207">
    <property type="entry name" value="Fd_thioredoxin_Rdtase_alpha"/>
</dbReference>
<name>A0A2P7MYI1_9CYAN</name>
<dbReference type="AlphaFoldDB" id="A0A2P7MYI1"/>
<organism evidence="2 3">
    <name type="scientific">Cyanobium usitatum str. Tous</name>
    <dbReference type="NCBI Taxonomy" id="2116684"/>
    <lineage>
        <taxon>Bacteria</taxon>
        <taxon>Bacillati</taxon>
        <taxon>Cyanobacteriota</taxon>
        <taxon>Cyanophyceae</taxon>
        <taxon>Synechococcales</taxon>
        <taxon>Prochlorococcaceae</taxon>
        <taxon>Cyanobium</taxon>
    </lineage>
</organism>
<dbReference type="Gene3D" id="2.30.30.50">
    <property type="match status" value="1"/>
</dbReference>
<feature type="domain" description="Ferredoxin thioredoxin reductase alpha chain" evidence="1">
    <location>
        <begin position="4"/>
        <end position="68"/>
    </location>
</feature>
<comment type="caution">
    <text evidence="2">The sequence shown here is derived from an EMBL/GenBank/DDBJ whole genome shotgun (WGS) entry which is preliminary data.</text>
</comment>
<reference evidence="2 3" key="1">
    <citation type="journal article" date="2018" name="Environ. Microbiol.">
        <title>Ecological and genomic features of two widespread freshwater picocyanobacteria.</title>
        <authorList>
            <person name="Cabello-Yeves P.J."/>
            <person name="Picazo A."/>
            <person name="Camacho A."/>
            <person name="Callieri C."/>
            <person name="Rosselli R."/>
            <person name="Roda-Garcia J.J."/>
            <person name="Coutinho F.H."/>
            <person name="Rodriguez-Valera F."/>
        </authorList>
    </citation>
    <scope>NUCLEOTIDE SEQUENCE [LARGE SCALE GENOMIC DNA]</scope>
    <source>
        <strain evidence="2 3">Tous</strain>
    </source>
</reference>
<keyword evidence="3" id="KW-1185">Reference proteome</keyword>
<evidence type="ECO:0000313" key="2">
    <source>
        <dbReference type="EMBL" id="PSJ06278.1"/>
    </source>
</evidence>
<dbReference type="EMBL" id="PXXO01000004">
    <property type="protein sequence ID" value="PSJ06278.1"/>
    <property type="molecule type" value="Genomic_DNA"/>
</dbReference>
<dbReference type="SUPFAM" id="SSF50090">
    <property type="entry name" value="Electron transport accessory proteins"/>
    <property type="match status" value="1"/>
</dbReference>
<proteinExistence type="predicted"/>
<accession>A0A2P7MYI1</accession>
<gene>
    <name evidence="2" type="ORF">C7K55_04950</name>
</gene>
<evidence type="ECO:0000259" key="1">
    <source>
        <dbReference type="Pfam" id="PF02941"/>
    </source>
</evidence>
<sequence length="76" mass="8362">MQPGDQVQVSQSVVVYHHPQHRGVAFDLKGQQGEVVTVLNEWKGRVISPTLPVVVAFGKFRAHFRSDELAPALSLA</sequence>
<protein>
    <submittedName>
        <fullName evidence="2">Ferredoxin--nitrite reductase</fullName>
    </submittedName>
</protein>
<dbReference type="Pfam" id="PF02941">
    <property type="entry name" value="FeThRed_A"/>
    <property type="match status" value="1"/>
</dbReference>
<dbReference type="GO" id="GO:0015979">
    <property type="term" value="P:photosynthesis"/>
    <property type="evidence" value="ECO:0007669"/>
    <property type="project" value="InterPro"/>
</dbReference>